<dbReference type="AlphaFoldDB" id="A0A5C5V924"/>
<keyword evidence="6" id="KW-1185">Reference proteome</keyword>
<keyword evidence="1" id="KW-0805">Transcription regulation</keyword>
<evidence type="ECO:0000313" key="6">
    <source>
        <dbReference type="Proteomes" id="UP000317243"/>
    </source>
</evidence>
<evidence type="ECO:0000256" key="2">
    <source>
        <dbReference type="ARBA" id="ARBA00023125"/>
    </source>
</evidence>
<evidence type="ECO:0000256" key="1">
    <source>
        <dbReference type="ARBA" id="ARBA00023015"/>
    </source>
</evidence>
<evidence type="ECO:0000256" key="3">
    <source>
        <dbReference type="ARBA" id="ARBA00023163"/>
    </source>
</evidence>
<proteinExistence type="predicted"/>
<comment type="caution">
    <text evidence="5">The sequence shown here is derived from an EMBL/GenBank/DDBJ whole genome shotgun (WGS) entry which is preliminary data.</text>
</comment>
<reference evidence="5 6" key="1">
    <citation type="submission" date="2019-02" db="EMBL/GenBank/DDBJ databases">
        <title>Deep-cultivation of Planctomycetes and their phenomic and genomic characterization uncovers novel biology.</title>
        <authorList>
            <person name="Wiegand S."/>
            <person name="Jogler M."/>
            <person name="Boedeker C."/>
            <person name="Pinto D."/>
            <person name="Vollmers J."/>
            <person name="Rivas-Marin E."/>
            <person name="Kohn T."/>
            <person name="Peeters S.H."/>
            <person name="Heuer A."/>
            <person name="Rast P."/>
            <person name="Oberbeckmann S."/>
            <person name="Bunk B."/>
            <person name="Jeske O."/>
            <person name="Meyerdierks A."/>
            <person name="Storesund J.E."/>
            <person name="Kallscheuer N."/>
            <person name="Luecker S."/>
            <person name="Lage O.M."/>
            <person name="Pohl T."/>
            <person name="Merkel B.J."/>
            <person name="Hornburger P."/>
            <person name="Mueller R.-W."/>
            <person name="Bruemmer F."/>
            <person name="Labrenz M."/>
            <person name="Spormann A.M."/>
            <person name="Op Den Camp H."/>
            <person name="Overmann J."/>
            <person name="Amann R."/>
            <person name="Jetten M.S.M."/>
            <person name="Mascher T."/>
            <person name="Medema M.H."/>
            <person name="Devos D.P."/>
            <person name="Kaster A.-K."/>
            <person name="Ovreas L."/>
            <person name="Rohde M."/>
            <person name="Galperin M.Y."/>
            <person name="Jogler C."/>
        </authorList>
    </citation>
    <scope>NUCLEOTIDE SEQUENCE [LARGE SCALE GENOMIC DNA]</scope>
    <source>
        <strain evidence="5 6">KOR42</strain>
    </source>
</reference>
<sequence length="120" mass="14043">MTKNDDVELAKDCPTRQLLEILSEKWTPAVLYTLSEGTQRTSEIARNIPGISKKMLTQTLRNLESWGMVKRKIYQEVPPKVEYTLTALGMRFTEPLRLLCVWAQENRTHVRRVAERRNQK</sequence>
<keyword evidence="3" id="KW-0804">Transcription</keyword>
<dbReference type="InterPro" id="IPR036388">
    <property type="entry name" value="WH-like_DNA-bd_sf"/>
</dbReference>
<feature type="domain" description="HTH hxlR-type" evidence="4">
    <location>
        <begin position="13"/>
        <end position="111"/>
    </location>
</feature>
<accession>A0A5C5V924</accession>
<dbReference type="EMBL" id="SIHI01000072">
    <property type="protein sequence ID" value="TWT35088.1"/>
    <property type="molecule type" value="Genomic_DNA"/>
</dbReference>
<dbReference type="InterPro" id="IPR002577">
    <property type="entry name" value="HTH_HxlR"/>
</dbReference>
<evidence type="ECO:0000313" key="5">
    <source>
        <dbReference type="EMBL" id="TWT35088.1"/>
    </source>
</evidence>
<dbReference type="PANTHER" id="PTHR33204:SF39">
    <property type="entry name" value="TRANSCRIPTIONAL REGULATORY PROTEIN"/>
    <property type="match status" value="1"/>
</dbReference>
<dbReference type="InterPro" id="IPR036390">
    <property type="entry name" value="WH_DNA-bd_sf"/>
</dbReference>
<dbReference type="Pfam" id="PF01638">
    <property type="entry name" value="HxlR"/>
    <property type="match status" value="1"/>
</dbReference>
<dbReference type="GO" id="GO:0003677">
    <property type="term" value="F:DNA binding"/>
    <property type="evidence" value="ECO:0007669"/>
    <property type="project" value="UniProtKB-KW"/>
</dbReference>
<dbReference type="Proteomes" id="UP000317243">
    <property type="component" value="Unassembled WGS sequence"/>
</dbReference>
<organism evidence="5 6">
    <name type="scientific">Thalassoglobus neptunius</name>
    <dbReference type="NCBI Taxonomy" id="1938619"/>
    <lineage>
        <taxon>Bacteria</taxon>
        <taxon>Pseudomonadati</taxon>
        <taxon>Planctomycetota</taxon>
        <taxon>Planctomycetia</taxon>
        <taxon>Planctomycetales</taxon>
        <taxon>Planctomycetaceae</taxon>
        <taxon>Thalassoglobus</taxon>
    </lineage>
</organism>
<dbReference type="OrthoDB" id="9791143at2"/>
<dbReference type="Gene3D" id="1.10.10.10">
    <property type="entry name" value="Winged helix-like DNA-binding domain superfamily/Winged helix DNA-binding domain"/>
    <property type="match status" value="1"/>
</dbReference>
<protein>
    <submittedName>
        <fullName evidence="5">Putative HTH-type transcriptional regulator YtcD</fullName>
    </submittedName>
</protein>
<dbReference type="PROSITE" id="PS51118">
    <property type="entry name" value="HTH_HXLR"/>
    <property type="match status" value="1"/>
</dbReference>
<dbReference type="PANTHER" id="PTHR33204">
    <property type="entry name" value="TRANSCRIPTIONAL REGULATOR, MARR FAMILY"/>
    <property type="match status" value="1"/>
</dbReference>
<gene>
    <name evidence="5" type="primary">ytcD</name>
    <name evidence="5" type="ORF">KOR42_52140</name>
</gene>
<dbReference type="SUPFAM" id="SSF46785">
    <property type="entry name" value="Winged helix' DNA-binding domain"/>
    <property type="match status" value="1"/>
</dbReference>
<dbReference type="RefSeq" id="WP_146512483.1">
    <property type="nucleotide sequence ID" value="NZ_SIHI01000072.1"/>
</dbReference>
<keyword evidence="2" id="KW-0238">DNA-binding</keyword>
<name>A0A5C5V924_9PLAN</name>
<evidence type="ECO:0000259" key="4">
    <source>
        <dbReference type="PROSITE" id="PS51118"/>
    </source>
</evidence>